<sequence>MKKSFLLFVASFGVLCATAQNPFAEYNYTPKIASLSQGKYNETFDNDTLVQIGSILFNTKSKQIVAFIQIDLST</sequence>
<feature type="signal peptide" evidence="1">
    <location>
        <begin position="1"/>
        <end position="19"/>
    </location>
</feature>
<dbReference type="RefSeq" id="WP_163287312.1">
    <property type="nucleotide sequence ID" value="NZ_JAAGVY010000101.1"/>
</dbReference>
<name>A0A7K3WVZ7_9FLAO</name>
<organism evidence="2 3">
    <name type="scientific">Cryomorpha ignava</name>
    <dbReference type="NCBI Taxonomy" id="101383"/>
    <lineage>
        <taxon>Bacteria</taxon>
        <taxon>Pseudomonadati</taxon>
        <taxon>Bacteroidota</taxon>
        <taxon>Flavobacteriia</taxon>
        <taxon>Flavobacteriales</taxon>
        <taxon>Cryomorphaceae</taxon>
        <taxon>Cryomorpha</taxon>
    </lineage>
</organism>
<keyword evidence="1" id="KW-0732">Signal</keyword>
<comment type="caution">
    <text evidence="2">The sequence shown here is derived from an EMBL/GenBank/DDBJ whole genome shotgun (WGS) entry which is preliminary data.</text>
</comment>
<evidence type="ECO:0000313" key="2">
    <source>
        <dbReference type="EMBL" id="NEN25869.1"/>
    </source>
</evidence>
<dbReference type="AlphaFoldDB" id="A0A7K3WVZ7"/>
<protein>
    <submittedName>
        <fullName evidence="2">Uncharacterized protein</fullName>
    </submittedName>
</protein>
<keyword evidence="3" id="KW-1185">Reference proteome</keyword>
<evidence type="ECO:0000256" key="1">
    <source>
        <dbReference type="SAM" id="SignalP"/>
    </source>
</evidence>
<evidence type="ECO:0000313" key="3">
    <source>
        <dbReference type="Proteomes" id="UP000486602"/>
    </source>
</evidence>
<accession>A0A7K3WVZ7</accession>
<proteinExistence type="predicted"/>
<dbReference type="EMBL" id="JAAGVY010000101">
    <property type="protein sequence ID" value="NEN25869.1"/>
    <property type="molecule type" value="Genomic_DNA"/>
</dbReference>
<feature type="chain" id="PRO_5029689591" evidence="1">
    <location>
        <begin position="20"/>
        <end position="74"/>
    </location>
</feature>
<gene>
    <name evidence="2" type="ORF">G3O08_20470</name>
</gene>
<dbReference type="Proteomes" id="UP000486602">
    <property type="component" value="Unassembled WGS sequence"/>
</dbReference>
<reference evidence="2 3" key="1">
    <citation type="submission" date="2020-02" db="EMBL/GenBank/DDBJ databases">
        <title>Out from the shadows clarifying the taxonomy of the family Cryomorphaceae and related taxa by utilizing the GTDB taxonomic framework.</title>
        <authorList>
            <person name="Bowman J.P."/>
        </authorList>
    </citation>
    <scope>NUCLEOTIDE SEQUENCE [LARGE SCALE GENOMIC DNA]</scope>
    <source>
        <strain evidence="2 3">QSSC 1-22</strain>
    </source>
</reference>